<dbReference type="InterPro" id="IPR036412">
    <property type="entry name" value="HAD-like_sf"/>
</dbReference>
<gene>
    <name evidence="1" type="ORF">ATK74_2802</name>
</gene>
<protein>
    <submittedName>
        <fullName evidence="1">HAD superfamily hydrolase (TIGR01509 family)</fullName>
    </submittedName>
</protein>
<proteinExistence type="predicted"/>
<dbReference type="SFLD" id="SFLDG01129">
    <property type="entry name" value="C1.5:_HAD__Beta-PGM__Phosphata"/>
    <property type="match status" value="1"/>
</dbReference>
<dbReference type="EMBL" id="PDJC01000001">
    <property type="protein sequence ID" value="PFG18218.1"/>
    <property type="molecule type" value="Genomic_DNA"/>
</dbReference>
<accession>A0A2A9CUZ7</accession>
<dbReference type="Proteomes" id="UP000226079">
    <property type="component" value="Unassembled WGS sequence"/>
</dbReference>
<dbReference type="InterPro" id="IPR023198">
    <property type="entry name" value="PGP-like_dom2"/>
</dbReference>
<dbReference type="Pfam" id="PF00702">
    <property type="entry name" value="Hydrolase"/>
    <property type="match status" value="1"/>
</dbReference>
<dbReference type="GO" id="GO:0016787">
    <property type="term" value="F:hydrolase activity"/>
    <property type="evidence" value="ECO:0007669"/>
    <property type="project" value="UniProtKB-KW"/>
</dbReference>
<dbReference type="InterPro" id="IPR023214">
    <property type="entry name" value="HAD_sf"/>
</dbReference>
<dbReference type="PRINTS" id="PR00413">
    <property type="entry name" value="HADHALOGNASE"/>
</dbReference>
<dbReference type="Gene3D" id="3.40.50.1000">
    <property type="entry name" value="HAD superfamily/HAD-like"/>
    <property type="match status" value="1"/>
</dbReference>
<evidence type="ECO:0000313" key="1">
    <source>
        <dbReference type="EMBL" id="PFG18218.1"/>
    </source>
</evidence>
<reference evidence="1 2" key="1">
    <citation type="submission" date="2017-10" db="EMBL/GenBank/DDBJ databases">
        <title>Sequencing the genomes of 1000 actinobacteria strains.</title>
        <authorList>
            <person name="Klenk H.-P."/>
        </authorList>
    </citation>
    <scope>NUCLEOTIDE SEQUENCE [LARGE SCALE GENOMIC DNA]</scope>
    <source>
        <strain evidence="1 2">DSM 15597</strain>
    </source>
</reference>
<dbReference type="SFLD" id="SFLDS00003">
    <property type="entry name" value="Haloacid_Dehalogenase"/>
    <property type="match status" value="1"/>
</dbReference>
<dbReference type="Gene3D" id="1.10.150.240">
    <property type="entry name" value="Putative phosphatase, domain 2"/>
    <property type="match status" value="1"/>
</dbReference>
<dbReference type="SUPFAM" id="SSF56784">
    <property type="entry name" value="HAD-like"/>
    <property type="match status" value="1"/>
</dbReference>
<keyword evidence="1" id="KW-0378">Hydrolase</keyword>
<dbReference type="PANTHER" id="PTHR18901:SF38">
    <property type="entry name" value="PSEUDOURIDINE-5'-PHOSPHATASE"/>
    <property type="match status" value="1"/>
</dbReference>
<dbReference type="NCBIfam" id="TIGR01509">
    <property type="entry name" value="HAD-SF-IA-v3"/>
    <property type="match status" value="1"/>
</dbReference>
<dbReference type="RefSeq" id="WP_098461592.1">
    <property type="nucleotide sequence ID" value="NZ_PDJC01000001.1"/>
</dbReference>
<dbReference type="SFLD" id="SFLDG01135">
    <property type="entry name" value="C1.5.6:_HAD__Beta-PGM__Phospha"/>
    <property type="match status" value="1"/>
</dbReference>
<name>A0A2A9CUZ7_9ACTN</name>
<evidence type="ECO:0000313" key="2">
    <source>
        <dbReference type="Proteomes" id="UP000226079"/>
    </source>
</evidence>
<organism evidence="1 2">
    <name type="scientific">Propionicimonas paludicola</name>
    <dbReference type="NCBI Taxonomy" id="185243"/>
    <lineage>
        <taxon>Bacteria</taxon>
        <taxon>Bacillati</taxon>
        <taxon>Actinomycetota</taxon>
        <taxon>Actinomycetes</taxon>
        <taxon>Propionibacteriales</taxon>
        <taxon>Nocardioidaceae</taxon>
        <taxon>Propionicimonas</taxon>
    </lineage>
</organism>
<dbReference type="OrthoDB" id="9797743at2"/>
<comment type="caution">
    <text evidence="1">The sequence shown here is derived from an EMBL/GenBank/DDBJ whole genome shotgun (WGS) entry which is preliminary data.</text>
</comment>
<dbReference type="AlphaFoldDB" id="A0A2A9CUZ7"/>
<dbReference type="PANTHER" id="PTHR18901">
    <property type="entry name" value="2-DEOXYGLUCOSE-6-PHOSPHATE PHOSPHATASE 2"/>
    <property type="match status" value="1"/>
</dbReference>
<keyword evidence="2" id="KW-1185">Reference proteome</keyword>
<sequence>MTLHFRPEAVVFDNDGLLVDTESCWTKAEATIFAERGLEYPPAIKAEFIGKSVPDTVALMAQRFGEVGNEAAIGTRLLRLAAEVISAESVAMPGAVELVYSLRGRMPIAVASNSPRGLVEAALRPAGLWGRFDAVVSLDDVAIGKPAPDLYLKACAALAATPEHCLAFEDSETGLASARAAGLSVVGVPTLKNLEFDADLVVDSLADPDLVEWAASW</sequence>
<dbReference type="InterPro" id="IPR006439">
    <property type="entry name" value="HAD-SF_hydro_IA"/>
</dbReference>